<dbReference type="GO" id="GO:0003677">
    <property type="term" value="F:DNA binding"/>
    <property type="evidence" value="ECO:0007669"/>
    <property type="project" value="InterPro"/>
</dbReference>
<evidence type="ECO:0000259" key="1">
    <source>
        <dbReference type="PROSITE" id="PS50943"/>
    </source>
</evidence>
<feature type="domain" description="HTH cro/C1-type" evidence="1">
    <location>
        <begin position="8"/>
        <end position="66"/>
    </location>
</feature>
<protein>
    <recommendedName>
        <fullName evidence="1">HTH cro/C1-type domain-containing protein</fullName>
    </recommendedName>
</protein>
<dbReference type="SUPFAM" id="SSF47413">
    <property type="entry name" value="lambda repressor-like DNA-binding domains"/>
    <property type="match status" value="1"/>
</dbReference>
<dbReference type="Pfam" id="PF01381">
    <property type="entry name" value="HTH_3"/>
    <property type="match status" value="1"/>
</dbReference>
<organism evidence="2 3">
    <name type="scientific">Oxalicibacterium solurbis</name>
    <dbReference type="NCBI Taxonomy" id="69280"/>
    <lineage>
        <taxon>Bacteria</taxon>
        <taxon>Pseudomonadati</taxon>
        <taxon>Pseudomonadota</taxon>
        <taxon>Betaproteobacteria</taxon>
        <taxon>Burkholderiales</taxon>
        <taxon>Oxalobacteraceae</taxon>
        <taxon>Oxalicibacterium</taxon>
    </lineage>
</organism>
<dbReference type="InterPro" id="IPR001387">
    <property type="entry name" value="Cro/C1-type_HTH"/>
</dbReference>
<dbReference type="PROSITE" id="PS50943">
    <property type="entry name" value="HTH_CROC1"/>
    <property type="match status" value="1"/>
</dbReference>
<gene>
    <name evidence="2" type="ORF">GCM10011430_12000</name>
</gene>
<proteinExistence type="predicted"/>
<dbReference type="SMART" id="SM00530">
    <property type="entry name" value="HTH_XRE"/>
    <property type="match status" value="1"/>
</dbReference>
<accession>A0A8J3AXM4</accession>
<dbReference type="Proteomes" id="UP000627205">
    <property type="component" value="Unassembled WGS sequence"/>
</dbReference>
<dbReference type="EMBL" id="BMDP01000002">
    <property type="protein sequence ID" value="GGI54026.1"/>
    <property type="molecule type" value="Genomic_DNA"/>
</dbReference>
<evidence type="ECO:0000313" key="3">
    <source>
        <dbReference type="Proteomes" id="UP000627205"/>
    </source>
</evidence>
<dbReference type="RefSeq" id="WP_188420131.1">
    <property type="nucleotide sequence ID" value="NZ_BMDP01000002.1"/>
</dbReference>
<keyword evidence="3" id="KW-1185">Reference proteome</keyword>
<sequence length="101" mass="11618">MSIFAKRLKEARQDMGWSQERLGIEIGLEEASASTRMNRYELGKRAPNCDLVQRIAMVLDLPVSYFYAASDEEALLLVMFHRMNAVERQKVMETVRALSVH</sequence>
<reference evidence="2" key="1">
    <citation type="journal article" date="2014" name="Int. J. Syst. Evol. Microbiol.">
        <title>Complete genome sequence of Corynebacterium casei LMG S-19264T (=DSM 44701T), isolated from a smear-ripened cheese.</title>
        <authorList>
            <consortium name="US DOE Joint Genome Institute (JGI-PGF)"/>
            <person name="Walter F."/>
            <person name="Albersmeier A."/>
            <person name="Kalinowski J."/>
            <person name="Ruckert C."/>
        </authorList>
    </citation>
    <scope>NUCLEOTIDE SEQUENCE</scope>
    <source>
        <strain evidence="2">CCM 7664</strain>
    </source>
</reference>
<comment type="caution">
    <text evidence="2">The sequence shown here is derived from an EMBL/GenBank/DDBJ whole genome shotgun (WGS) entry which is preliminary data.</text>
</comment>
<dbReference type="Gene3D" id="1.10.260.40">
    <property type="entry name" value="lambda repressor-like DNA-binding domains"/>
    <property type="match status" value="1"/>
</dbReference>
<dbReference type="CDD" id="cd00093">
    <property type="entry name" value="HTH_XRE"/>
    <property type="match status" value="1"/>
</dbReference>
<evidence type="ECO:0000313" key="2">
    <source>
        <dbReference type="EMBL" id="GGI54026.1"/>
    </source>
</evidence>
<dbReference type="AlphaFoldDB" id="A0A8J3AXM4"/>
<reference evidence="2" key="2">
    <citation type="submission" date="2020-09" db="EMBL/GenBank/DDBJ databases">
        <authorList>
            <person name="Sun Q."/>
            <person name="Sedlacek I."/>
        </authorList>
    </citation>
    <scope>NUCLEOTIDE SEQUENCE</scope>
    <source>
        <strain evidence="2">CCM 7664</strain>
    </source>
</reference>
<dbReference type="InterPro" id="IPR010982">
    <property type="entry name" value="Lambda_DNA-bd_dom_sf"/>
</dbReference>
<name>A0A8J3AXM4_9BURK</name>